<organism evidence="2 3">
    <name type="scientific">Haloferula helveola</name>
    <dbReference type="NCBI Taxonomy" id="490095"/>
    <lineage>
        <taxon>Bacteria</taxon>
        <taxon>Pseudomonadati</taxon>
        <taxon>Verrucomicrobiota</taxon>
        <taxon>Verrucomicrobiia</taxon>
        <taxon>Verrucomicrobiales</taxon>
        <taxon>Verrucomicrobiaceae</taxon>
        <taxon>Haloferula</taxon>
    </lineage>
</organism>
<feature type="region of interest" description="Disordered" evidence="1">
    <location>
        <begin position="716"/>
        <end position="736"/>
    </location>
</feature>
<keyword evidence="3" id="KW-1185">Reference proteome</keyword>
<protein>
    <recommendedName>
        <fullName evidence="4">Abnormal spindle-like microcephaly-assoc'd, ASPM-SPD-2-Hydin</fullName>
    </recommendedName>
</protein>
<sequence>MPNLATADLVTSVVSGNYADGTTWDNTLAPVTGNDYVIVTNVEQNGDATTSLEGDSITVDSGWLRLTAVDASPDTFVVPSLTLNGGRLDIRSHNQYAREVDLPNAVAVGADSQFRIGDGGEQFNMDVTLTAGLTGSGNLSFVSNSGNGTDDIATLHLPAATSTFTGNWSVNSIDSGYGRLSAEAANALGTGTVSLGTRSILVAAAADALNSTPAITLDTDTSELILTNAWVNASGVLTMTDGTLDLADSVSSIDRMYIGANAVPTGTYTATDLTNLGFGGTFLGATGTIQVAGLPNPSLIAETSYSFTSFGYTSGYSVSISNGAGDGTTPLNISGITVTGSDAGDVSNVINPGSVAAGTSEDITFDFTPSSGGGFYDFALEVASDDGLGTSPMVINVQVEVFDPLIAIGSGTQDFGYLANSPGPQTATVTIYNDGGSVDLEVDDVFSEIVGDPDFFISSFPGPIAPGGSGELEITFDPGALSGFFSGTLYIESNDYEGTIPTVNLSAVVLPAGDAASIDFGTAASPVESGFTQFIAAEGATRTIAGVTVQLASSANDIIAASGASATDLMTDGAATTFNGTGGNYISVIMSGFNTGTLDLLGAFNYPSGYGLPINIEFGEVGGTLSSVQGGVNRPAYVNYSTSVEAGKTYELRVIESGNANLAYISGLVLSGDSVPGGTPYGDFVSPLDPLTDGAPELDPDGDGVPIGIEWVVGGSADDSASPDTDKLPTGGLVNADPDGDLTSSDYLLFTYRRTTAAGTDANTTIEVNYGTDLSGWTTAADGVDGIVIFDTQNGFGAGVDQVDVYIPVSLAVDGRLFAYLDVQVAP</sequence>
<proteinExistence type="predicted"/>
<evidence type="ECO:0000256" key="1">
    <source>
        <dbReference type="SAM" id="MobiDB-lite"/>
    </source>
</evidence>
<dbReference type="NCBIfam" id="NF012200">
    <property type="entry name" value="choice_anch_D"/>
    <property type="match status" value="2"/>
</dbReference>
<evidence type="ECO:0000313" key="2">
    <source>
        <dbReference type="EMBL" id="BCX48828.1"/>
    </source>
</evidence>
<name>A0ABM7RNK6_9BACT</name>
<reference evidence="2 3" key="1">
    <citation type="submission" date="2021-06" db="EMBL/GenBank/DDBJ databases">
        <title>Complete genome of Haloferula helveola possessing various polysaccharide degrading enzymes.</title>
        <authorList>
            <person name="Takami H."/>
            <person name="Huang C."/>
            <person name="Hamasaki K."/>
        </authorList>
    </citation>
    <scope>NUCLEOTIDE SEQUENCE [LARGE SCALE GENOMIC DNA]</scope>
    <source>
        <strain evidence="2 3">CN-1</strain>
    </source>
</reference>
<dbReference type="InterPro" id="IPR013783">
    <property type="entry name" value="Ig-like_fold"/>
</dbReference>
<dbReference type="Gene3D" id="2.60.40.10">
    <property type="entry name" value="Immunoglobulins"/>
    <property type="match status" value="2"/>
</dbReference>
<dbReference type="Proteomes" id="UP001374893">
    <property type="component" value="Chromosome"/>
</dbReference>
<gene>
    <name evidence="2" type="ORF">HAHE_27360</name>
</gene>
<evidence type="ECO:0000313" key="3">
    <source>
        <dbReference type="Proteomes" id="UP001374893"/>
    </source>
</evidence>
<evidence type="ECO:0008006" key="4">
    <source>
        <dbReference type="Google" id="ProtNLM"/>
    </source>
</evidence>
<dbReference type="EMBL" id="AP024702">
    <property type="protein sequence ID" value="BCX48828.1"/>
    <property type="molecule type" value="Genomic_DNA"/>
</dbReference>
<accession>A0ABM7RNK6</accession>